<dbReference type="InterPro" id="IPR006315">
    <property type="entry name" value="OM_autotransptr_brl_dom"/>
</dbReference>
<feature type="domain" description="Autotransporter" evidence="4">
    <location>
        <begin position="1959"/>
        <end position="2236"/>
    </location>
</feature>
<dbReference type="InterPro" id="IPR005546">
    <property type="entry name" value="Autotransporte_beta"/>
</dbReference>
<dbReference type="GO" id="GO:0019867">
    <property type="term" value="C:outer membrane"/>
    <property type="evidence" value="ECO:0007669"/>
    <property type="project" value="InterPro"/>
</dbReference>
<dbReference type="InterPro" id="IPR013425">
    <property type="entry name" value="Autotrns_rpt"/>
</dbReference>
<dbReference type="SUPFAM" id="SSF103515">
    <property type="entry name" value="Autotransporter"/>
    <property type="match status" value="1"/>
</dbReference>
<name>A0A7W6NY15_9SPHN</name>
<reference evidence="5 6" key="1">
    <citation type="submission" date="2020-08" db="EMBL/GenBank/DDBJ databases">
        <title>Genomic Encyclopedia of Type Strains, Phase IV (KMG-IV): sequencing the most valuable type-strain genomes for metagenomic binning, comparative biology and taxonomic classification.</title>
        <authorList>
            <person name="Goeker M."/>
        </authorList>
    </citation>
    <scope>NUCLEOTIDE SEQUENCE [LARGE SCALE GENOMIC DNA]</scope>
    <source>
        <strain evidence="5 6">DSM 101806</strain>
    </source>
</reference>
<evidence type="ECO:0000259" key="4">
    <source>
        <dbReference type="PROSITE" id="PS51208"/>
    </source>
</evidence>
<evidence type="ECO:0000313" key="5">
    <source>
        <dbReference type="EMBL" id="MBB4100714.1"/>
    </source>
</evidence>
<feature type="compositionally biased region" description="Gly residues" evidence="2">
    <location>
        <begin position="58"/>
        <end position="72"/>
    </location>
</feature>
<evidence type="ECO:0000256" key="1">
    <source>
        <dbReference type="ARBA" id="ARBA00022729"/>
    </source>
</evidence>
<evidence type="ECO:0000313" key="6">
    <source>
        <dbReference type="Proteomes" id="UP000557392"/>
    </source>
</evidence>
<dbReference type="InterPro" id="IPR011050">
    <property type="entry name" value="Pectin_lyase_fold/virulence"/>
</dbReference>
<dbReference type="Pfam" id="PF03797">
    <property type="entry name" value="Autotransporter"/>
    <property type="match status" value="1"/>
</dbReference>
<comment type="caution">
    <text evidence="5">The sequence shown here is derived from an EMBL/GenBank/DDBJ whole genome shotgun (WGS) entry which is preliminary data.</text>
</comment>
<dbReference type="InterPro" id="IPR036709">
    <property type="entry name" value="Autotransporte_beta_dom_sf"/>
</dbReference>
<gene>
    <name evidence="5" type="ORF">GGR46_004286</name>
</gene>
<dbReference type="Gene3D" id="2.40.128.130">
    <property type="entry name" value="Autotransporter beta-domain"/>
    <property type="match status" value="1"/>
</dbReference>
<sequence>MQHQFLKARSARLVRGSASLAALAVAISLAPSMAHAQQITQGGGNGAWITGRTIGQGGIGGGGGGASRGTGGSAAQTPGDTASAGGIGSGGGAGGQPGTPNDVAAGGGGAGGNSAGATGGDGGAGNVVAATGNFAFAIDYLGSNGGTGTGGSAGGGGAGLVLTGANVQVTTQGYDVVGGNGGSGTGQGSGGGGGAALVLLGGGSVTVDGGTGGAFSTITGGIGQEYGGSGAGIFLYDGGTLTIRNGNKVTGGEGGTFTTDGGTGGTAVLSNLGTVVNEGAIAGGEGGYGYSRGGAAGDGVRAWGGTVENSATGTIIGGRGGYNNSGNPSDSTGRGGAGVRLMDGQAVTLTNAGEINGGAGGPRYAFGTRVGAGGMGVVGAEHGGSTIINSGIIRGGVNASSQRNLAIGLYGDNNRLELRAGSYMDGGVVVQAGGINNVLALGGSADSTFDVTEIGSTASFNYYLGFDTFEKSGTSTWTLTGTGDQDWRITGGNLIGDTNSLGGNLTFTSAPLTSVVAFNQTFDGSYAGTISGTGTMLKMGGGTVTLTGSSSVDWSINQGGVIADASGFTGNAKILAGASLTFNQAGNASYAGTLVDAGDLHKTGAGRLILTGDSSWLTGTTFVDAGTLVVNGRLGSSVTVASGATVGGSGTIGRTTVQSGGRLAPGNSVGTLNVVGGLTVAAGANLDFELGQPGGLALFGISDRIVVSGGDLALDGTINLSQSGNPADGAAGIGYYRLITYTHQITSNTAVIGTTPGLSNVNYELQVGGGSVDLFISPSLIPGDDTLQHWQGGDGTWNAANTQWLNQGGTAPASWAGKYAVFKDDDGYVGGTITVAGAQSFLGLQFVDKGYVLQGSGQLVTDPAGSEIRVLADSAEIANQITGTGALIKTEAGTLILSGTNSYSGGTTIQAGTLQIGNGGTSGSITNNVVNNGTLAFARSDETSFDGIISGTGAVRVLSGDVTLTEDSSYTGGTGIAAGATLRLGSGTSGSIGGNVANDGTLAFTRSDASSFGGTVSGAGAVQVLSGSVTLTANNGYTGGTGIATGATLQLGSGSTTGSITGNVANDGTLAFGRSDEIGFGGIISGTGAVRILSGGVTLTGDNGYTGGTSIATGATLQLGNGGTTGSITGTVANDGTLAFSRSDASTLGGRITGTGAVQVLRGSLTLTAGNSYTGGTSIATGATLQLGNGGTTGSIAGNVANEGTLAFARSSSNNFAGTISGTGAVQVLSGNVTLTADNGYTGGTSIAAGATLRLGDGGTTGGITGNVANNGTLTFNRSDNSVFAGVLSGTGSIRQTGSGRTELTGDSSGFAGTLSIASGTLAVNGTLGGSVTVASGATLGGSGTIGSTLVQSGGHLAPGNSIGTLMVAGNLTIASGANLDFELGSPGAAAVSPGRSDRIVVTGDLALDGTINLAQSSAGADGTAGIGYYRLLTYGGALTSNTAVIGTTPGLSGSNYELLVGGGQVDLFIGASGDNTLQHWQGGNGTWDAANTQWLNQGGTAPASWAGNHAVFKDAGGFTGGTIAVEGAQSFLGLQFVDKGYVLQGSGQLVTAPGGSEIRVLADSAEIATTITGTGGIAKTEAGTLILTGTNSYSGGTTIQGGTLQIGNGGTTGSITGNVANSGTLAFARSDATSFGGTISGTGAVRVLSGNVTLSAENGYTGGTSIAAGSTLQLGNGGTTGSITGNVANNGTLVFNRSNNTVFAGVFSGAGSIRQAGSGKTELTGDSSGYTGTTSVASGTLAVNGKLGGTLTVLAAARLQGTGTVGNTIVSGTIAPGNSIGTLNVAGNIVFNAGSIYEVEADAAGLADRIVATGTATINGGTVSVLAGAGNYRAETNYLILHADGGITGTGRFAGVTSNLAFLDPSLSYEGSNVYLRLRRNDVSFASVSATPNQAATGTATQGLGWSSPVFAAVANLSAEQARGAFDQLSGEIHASARTALIEDSRFLRNAVGDRLRAADTGFAVWGNGFGSWGHWGSDGNAARLNRSVNGFVLGADAPVLGKARLGVVGSYGRASLDTRAHGSSGTRDSYEFGIYGGADLGAAAVRIGVSHGWHQLETTRLVAFPGLADSLKGEQDARTTQVFGELAYRIQLGGTRVEPFADFAHVRLGTDAITEKGGAAALKVASADSGTSFTTLGLRAAPSFSLGSSNLTLRGALGWRHAFGDVTPLSTMQFASGGDSFRIAGTPIARDAAALDVGIDVALTSRAMLGIAYGGQFGSRASDQSVRASFSLRL</sequence>
<dbReference type="NCBIfam" id="TIGR01414">
    <property type="entry name" value="autotrans_barl"/>
    <property type="match status" value="1"/>
</dbReference>
<proteinExistence type="predicted"/>
<keyword evidence="6" id="KW-1185">Reference proteome</keyword>
<dbReference type="NCBIfam" id="TIGR02601">
    <property type="entry name" value="autotrns_rpt"/>
    <property type="match status" value="4"/>
</dbReference>
<organism evidence="5 6">
    <name type="scientific">Sphingomonas kyeonggiensis</name>
    <dbReference type="NCBI Taxonomy" id="1268553"/>
    <lineage>
        <taxon>Bacteria</taxon>
        <taxon>Pseudomonadati</taxon>
        <taxon>Pseudomonadota</taxon>
        <taxon>Alphaproteobacteria</taxon>
        <taxon>Sphingomonadales</taxon>
        <taxon>Sphingomonadaceae</taxon>
        <taxon>Sphingomonas</taxon>
    </lineage>
</organism>
<keyword evidence="1 3" id="KW-0732">Signal</keyword>
<protein>
    <submittedName>
        <fullName evidence="5">Outer membrane autotransporter protein</fullName>
    </submittedName>
</protein>
<feature type="chain" id="PRO_5030781028" evidence="3">
    <location>
        <begin position="37"/>
        <end position="2236"/>
    </location>
</feature>
<dbReference type="PROSITE" id="PS51208">
    <property type="entry name" value="AUTOTRANSPORTER"/>
    <property type="match status" value="1"/>
</dbReference>
<feature type="compositionally biased region" description="Gly residues" evidence="2">
    <location>
        <begin position="85"/>
        <end position="97"/>
    </location>
</feature>
<accession>A0A7W6NY15</accession>
<dbReference type="Pfam" id="PF12951">
    <property type="entry name" value="PATR"/>
    <property type="match status" value="11"/>
</dbReference>
<dbReference type="InterPro" id="IPR012332">
    <property type="entry name" value="Autotransporter_pectin_lyase_C"/>
</dbReference>
<evidence type="ECO:0000256" key="3">
    <source>
        <dbReference type="SAM" id="SignalP"/>
    </source>
</evidence>
<dbReference type="SMART" id="SM00869">
    <property type="entry name" value="Autotransporter"/>
    <property type="match status" value="1"/>
</dbReference>
<dbReference type="Gene3D" id="2.160.20.20">
    <property type="match status" value="2"/>
</dbReference>
<dbReference type="SUPFAM" id="SSF51126">
    <property type="entry name" value="Pectin lyase-like"/>
    <property type="match status" value="5"/>
</dbReference>
<dbReference type="EMBL" id="JACIEH010000003">
    <property type="protein sequence ID" value="MBB4100714.1"/>
    <property type="molecule type" value="Genomic_DNA"/>
</dbReference>
<dbReference type="RefSeq" id="WP_281396617.1">
    <property type="nucleotide sequence ID" value="NZ_JACIEH010000003.1"/>
</dbReference>
<feature type="signal peptide" evidence="3">
    <location>
        <begin position="1"/>
        <end position="36"/>
    </location>
</feature>
<evidence type="ECO:0000256" key="2">
    <source>
        <dbReference type="SAM" id="MobiDB-lite"/>
    </source>
</evidence>
<feature type="region of interest" description="Disordered" evidence="2">
    <location>
        <begin position="58"/>
        <end position="113"/>
    </location>
</feature>
<dbReference type="Proteomes" id="UP000557392">
    <property type="component" value="Unassembled WGS sequence"/>
</dbReference>